<evidence type="ECO:0000313" key="8">
    <source>
        <dbReference type="Proteomes" id="UP000053060"/>
    </source>
</evidence>
<evidence type="ECO:0000256" key="1">
    <source>
        <dbReference type="ARBA" id="ARBA00010688"/>
    </source>
</evidence>
<evidence type="ECO:0000256" key="4">
    <source>
        <dbReference type="ARBA" id="ARBA00022777"/>
    </source>
</evidence>
<proteinExistence type="inferred from homology"/>
<evidence type="ECO:0000313" key="7">
    <source>
        <dbReference type="EMBL" id="KSZ58990.1"/>
    </source>
</evidence>
<organism evidence="7 8">
    <name type="scientific">Rhodococcus pyridinivorans KG-16</name>
    <dbReference type="NCBI Taxonomy" id="1441730"/>
    <lineage>
        <taxon>Bacteria</taxon>
        <taxon>Bacillati</taxon>
        <taxon>Actinomycetota</taxon>
        <taxon>Actinomycetes</taxon>
        <taxon>Mycobacteriales</taxon>
        <taxon>Nocardiaceae</taxon>
        <taxon>Rhodococcus</taxon>
    </lineage>
</organism>
<dbReference type="RefSeq" id="WP_060651766.1">
    <property type="nucleotide sequence ID" value="NZ_AZXY01000004.1"/>
</dbReference>
<evidence type="ECO:0000259" key="6">
    <source>
        <dbReference type="Pfam" id="PF00294"/>
    </source>
</evidence>
<keyword evidence="2" id="KW-0808">Transferase</keyword>
<evidence type="ECO:0000256" key="3">
    <source>
        <dbReference type="ARBA" id="ARBA00022741"/>
    </source>
</evidence>
<dbReference type="InterPro" id="IPR011611">
    <property type="entry name" value="PfkB_dom"/>
</dbReference>
<dbReference type="InterPro" id="IPR029056">
    <property type="entry name" value="Ribokinase-like"/>
</dbReference>
<evidence type="ECO:0000256" key="2">
    <source>
        <dbReference type="ARBA" id="ARBA00022679"/>
    </source>
</evidence>
<keyword evidence="5" id="KW-0067">ATP-binding</keyword>
<dbReference type="PATRIC" id="fig|1441730.3.peg.2145"/>
<comment type="caution">
    <text evidence="7">The sequence shown here is derived from an EMBL/GenBank/DDBJ whole genome shotgun (WGS) entry which is preliminary data.</text>
</comment>
<keyword evidence="4 7" id="KW-0418">Kinase</keyword>
<dbReference type="GO" id="GO:0005524">
    <property type="term" value="F:ATP binding"/>
    <property type="evidence" value="ECO:0007669"/>
    <property type="project" value="UniProtKB-KW"/>
</dbReference>
<dbReference type="PANTHER" id="PTHR43085:SF1">
    <property type="entry name" value="PSEUDOURIDINE KINASE-RELATED"/>
    <property type="match status" value="1"/>
</dbReference>
<dbReference type="PANTHER" id="PTHR43085">
    <property type="entry name" value="HEXOKINASE FAMILY MEMBER"/>
    <property type="match status" value="1"/>
</dbReference>
<feature type="domain" description="Carbohydrate kinase PfkB" evidence="6">
    <location>
        <begin position="8"/>
        <end position="297"/>
    </location>
</feature>
<dbReference type="GO" id="GO:0016301">
    <property type="term" value="F:kinase activity"/>
    <property type="evidence" value="ECO:0007669"/>
    <property type="project" value="UniProtKB-KW"/>
</dbReference>
<dbReference type="Gene3D" id="3.40.1190.20">
    <property type="match status" value="1"/>
</dbReference>
<name>A0A0V9ULU3_9NOCA</name>
<dbReference type="Pfam" id="PF00294">
    <property type="entry name" value="PfkB"/>
    <property type="match status" value="1"/>
</dbReference>
<gene>
    <name evidence="7" type="ORF">Z045_10300</name>
</gene>
<dbReference type="CDD" id="cd01167">
    <property type="entry name" value="bac_FRK"/>
    <property type="match status" value="1"/>
</dbReference>
<keyword evidence="3" id="KW-0547">Nucleotide-binding</keyword>
<sequence>MNGHALVVGEALVDIVHRGGAEPVEHVGGSPLNVALGLGRLDRPVQFTTRVGTDARGRRIVDHLAASGVSLTPGSAAAERTATAQAEIDEKGSAKYEFDIVWDPVEPPPSVDAVLVHTGSIATVLEPGCDLVAELVAQQAGTSTVSFDPNVRPALIDDPARGRERIERLVSLADVVKASDEDLTWFAPGRDPLDTARDWLSRGPAIVAVTRGERGAVALCAAGTVEVPAVGVEVVDTVGAGDAFTTGLLDGLWTCGLLGADHRERLRGIGIDDLREVLDTAAWTSGLTVARAGADLPTLADRTAAREAAR</sequence>
<dbReference type="EMBL" id="AZXY01000004">
    <property type="protein sequence ID" value="KSZ58990.1"/>
    <property type="molecule type" value="Genomic_DNA"/>
</dbReference>
<dbReference type="Proteomes" id="UP000053060">
    <property type="component" value="Unassembled WGS sequence"/>
</dbReference>
<reference evidence="8" key="1">
    <citation type="submission" date="2015-01" db="EMBL/GenBank/DDBJ databases">
        <title>Draft genome sequence of Rhodococcus pyridinivorans strain KG-16, a hydrocarbon-degrading bacterium.</title>
        <authorList>
            <person name="Aggarwal R.K."/>
            <person name="Dawar C."/>
        </authorList>
    </citation>
    <scope>NUCLEOTIDE SEQUENCE [LARGE SCALE GENOMIC DNA]</scope>
    <source>
        <strain evidence="8">KG-16</strain>
    </source>
</reference>
<dbReference type="AlphaFoldDB" id="A0A0V9ULU3"/>
<reference evidence="7 8" key="2">
    <citation type="journal article" date="2016" name="Genome Announc.">
        <title>Draft Genome Sequence of a Versatile Hydrocarbon-Degrading Bacterium, Rhodococcus pyridinivorans Strain KG-16, Collected from Oil Fields in India.</title>
        <authorList>
            <person name="Aggarwal R.K."/>
            <person name="Dawar C."/>
            <person name="Phanindranath R."/>
            <person name="Mutnuri L."/>
            <person name="Dayal A.M."/>
        </authorList>
    </citation>
    <scope>NUCLEOTIDE SEQUENCE [LARGE SCALE GENOMIC DNA]</scope>
    <source>
        <strain evidence="7 8">KG-16</strain>
    </source>
</reference>
<evidence type="ECO:0000256" key="5">
    <source>
        <dbReference type="ARBA" id="ARBA00022840"/>
    </source>
</evidence>
<comment type="similarity">
    <text evidence="1">Belongs to the carbohydrate kinase PfkB family.</text>
</comment>
<dbReference type="SUPFAM" id="SSF53613">
    <property type="entry name" value="Ribokinase-like"/>
    <property type="match status" value="1"/>
</dbReference>
<dbReference type="InterPro" id="IPR050306">
    <property type="entry name" value="PfkB_Carbo_kinase"/>
</dbReference>
<accession>A0A0V9ULU3</accession>
<protein>
    <submittedName>
        <fullName evidence="7">Ribokinase</fullName>
    </submittedName>
</protein>